<proteinExistence type="predicted"/>
<dbReference type="STRING" id="1121937.GCA_000423125_02792"/>
<sequence>MSDYDLVIRSGTVLDGSGGEAQQADVAVNGGVIAAVGRDLGPGREEIDAQDMLVTPGFVDVHTHYDGHVTWENRLRPSSCHGVTTAIMGNCGVGFAPCREQDHDTLIRLMDGVEDIPFPVLAEGLPWTWESFPEYLDVLAGRDYDMDVGGYLPHAALRVYVMGARGARREPATADDIERMCALLEEALDAGAMGIGTSRTLFHRASDGSPIPTLDATNDELLALARTLRKAGKGVFQIVEDVHLPGKDVSVLRQLAEASGRPLTFSMGTGNSGPQIWPQLLQGLEDANAAGVTIKGQVMPRAIGMMLGVELTLNPFYTTAGYRE</sequence>
<dbReference type="AlphaFoldDB" id="A0A3C1KHG2"/>
<gene>
    <name evidence="2" type="ORF">DCP75_00040</name>
</gene>
<dbReference type="InterPro" id="IPR050378">
    <property type="entry name" value="Metallo-dep_Hydrolases_sf"/>
</dbReference>
<dbReference type="PANTHER" id="PTHR11647:SF1">
    <property type="entry name" value="COLLAPSIN RESPONSE MEDIATOR PROTEIN"/>
    <property type="match status" value="1"/>
</dbReference>
<dbReference type="SUPFAM" id="SSF51556">
    <property type="entry name" value="Metallo-dependent hydrolases"/>
    <property type="match status" value="1"/>
</dbReference>
<reference evidence="2 3" key="1">
    <citation type="journal article" date="2018" name="Nat. Biotechnol.">
        <title>A standardized bacterial taxonomy based on genome phylogeny substantially revises the tree of life.</title>
        <authorList>
            <person name="Parks D.H."/>
            <person name="Chuvochina M."/>
            <person name="Waite D.W."/>
            <person name="Rinke C."/>
            <person name="Skarshewski A."/>
            <person name="Chaumeil P.A."/>
            <person name="Hugenholtz P."/>
        </authorList>
    </citation>
    <scope>NUCLEOTIDE SEQUENCE [LARGE SCALE GENOMIC DNA]</scope>
    <source>
        <strain evidence="2">UBA9158</strain>
    </source>
</reference>
<comment type="caution">
    <text evidence="2">The sequence shown here is derived from an EMBL/GenBank/DDBJ whole genome shotgun (WGS) entry which is preliminary data.</text>
</comment>
<dbReference type="Gene3D" id="3.20.20.140">
    <property type="entry name" value="Metal-dependent hydrolases"/>
    <property type="match status" value="1"/>
</dbReference>
<organism evidence="2 3">
    <name type="scientific">Haliea salexigens</name>
    <dbReference type="NCBI Taxonomy" id="287487"/>
    <lineage>
        <taxon>Bacteria</taxon>
        <taxon>Pseudomonadati</taxon>
        <taxon>Pseudomonadota</taxon>
        <taxon>Gammaproteobacteria</taxon>
        <taxon>Cellvibrionales</taxon>
        <taxon>Halieaceae</taxon>
        <taxon>Haliea</taxon>
    </lineage>
</organism>
<evidence type="ECO:0000313" key="2">
    <source>
        <dbReference type="EMBL" id="HAN26129.1"/>
    </source>
</evidence>
<dbReference type="SUPFAM" id="SSF51338">
    <property type="entry name" value="Composite domain of metallo-dependent hydrolases"/>
    <property type="match status" value="1"/>
</dbReference>
<dbReference type="InterPro" id="IPR032466">
    <property type="entry name" value="Metal_Hydrolase"/>
</dbReference>
<evidence type="ECO:0000259" key="1">
    <source>
        <dbReference type="Pfam" id="PF07969"/>
    </source>
</evidence>
<evidence type="ECO:0000313" key="3">
    <source>
        <dbReference type="Proteomes" id="UP000259273"/>
    </source>
</evidence>
<accession>A0A3C1KHG2</accession>
<dbReference type="InterPro" id="IPR011059">
    <property type="entry name" value="Metal-dep_hydrolase_composite"/>
</dbReference>
<dbReference type="EMBL" id="DMND01000001">
    <property type="protein sequence ID" value="HAN26129.1"/>
    <property type="molecule type" value="Genomic_DNA"/>
</dbReference>
<dbReference type="InterPro" id="IPR013108">
    <property type="entry name" value="Amidohydro_3"/>
</dbReference>
<keyword evidence="2" id="KW-0378">Hydrolase</keyword>
<dbReference type="GO" id="GO:0016812">
    <property type="term" value="F:hydrolase activity, acting on carbon-nitrogen (but not peptide) bonds, in cyclic amides"/>
    <property type="evidence" value="ECO:0007669"/>
    <property type="project" value="TreeGrafter"/>
</dbReference>
<dbReference type="PANTHER" id="PTHR11647">
    <property type="entry name" value="HYDRANTOINASE/DIHYDROPYRIMIDINASE FAMILY MEMBER"/>
    <property type="match status" value="1"/>
</dbReference>
<feature type="domain" description="Amidohydrolase 3" evidence="1">
    <location>
        <begin position="45"/>
        <end position="323"/>
    </location>
</feature>
<dbReference type="GO" id="GO:0005829">
    <property type="term" value="C:cytosol"/>
    <property type="evidence" value="ECO:0007669"/>
    <property type="project" value="TreeGrafter"/>
</dbReference>
<dbReference type="Proteomes" id="UP000259273">
    <property type="component" value="Unassembled WGS sequence"/>
</dbReference>
<feature type="non-terminal residue" evidence="2">
    <location>
        <position position="324"/>
    </location>
</feature>
<name>A0A3C1KHG2_9GAMM</name>
<dbReference type="Pfam" id="PF07969">
    <property type="entry name" value="Amidohydro_3"/>
    <property type="match status" value="1"/>
</dbReference>
<protein>
    <submittedName>
        <fullName evidence="2">Amidohydrolase</fullName>
    </submittedName>
</protein>